<evidence type="ECO:0000259" key="11">
    <source>
        <dbReference type="Pfam" id="PF00905"/>
    </source>
</evidence>
<evidence type="ECO:0000256" key="3">
    <source>
        <dbReference type="ARBA" id="ARBA00022676"/>
    </source>
</evidence>
<keyword evidence="7" id="KW-0472">Membrane</keyword>
<dbReference type="InterPro" id="IPR001460">
    <property type="entry name" value="PCN-bd_Tpept"/>
</dbReference>
<dbReference type="PANTHER" id="PTHR32282">
    <property type="entry name" value="BINDING PROTEIN TRANSPEPTIDASE, PUTATIVE-RELATED"/>
    <property type="match status" value="1"/>
</dbReference>
<dbReference type="Gene3D" id="3.40.710.10">
    <property type="entry name" value="DD-peptidase/beta-lactamase superfamily"/>
    <property type="match status" value="1"/>
</dbReference>
<keyword evidence="6" id="KW-0573">Peptidoglycan synthesis</keyword>
<evidence type="ECO:0000256" key="4">
    <source>
        <dbReference type="ARBA" id="ARBA00022679"/>
    </source>
</evidence>
<name>A0ABT0TXD7_9GAMM</name>
<reference evidence="12" key="1">
    <citation type="submission" date="2022-01" db="EMBL/GenBank/DDBJ databases">
        <title>Genome assemble of Metamasius hemipterus Nardonella endosymbiont.</title>
        <authorList>
            <person name="Palmieri L."/>
            <person name="Pavarini R."/>
            <person name="Sharma P."/>
        </authorList>
    </citation>
    <scope>NUCLEOTIDE SEQUENCE [LARGE SCALE GENOMIC DNA]</scope>
    <source>
        <strain evidence="12">NARMHE1</strain>
    </source>
</reference>
<evidence type="ECO:0000256" key="5">
    <source>
        <dbReference type="ARBA" id="ARBA00022960"/>
    </source>
</evidence>
<evidence type="ECO:0000313" key="12">
    <source>
        <dbReference type="EMBL" id="MCM0158217.1"/>
    </source>
</evidence>
<keyword evidence="3" id="KW-0328">Glycosyltransferase</keyword>
<feature type="domain" description="Penicillin-binding protein transpeptidase" evidence="11">
    <location>
        <begin position="32"/>
        <end position="134"/>
    </location>
</feature>
<evidence type="ECO:0000313" key="13">
    <source>
        <dbReference type="Proteomes" id="UP001203831"/>
    </source>
</evidence>
<dbReference type="SUPFAM" id="SSF56601">
    <property type="entry name" value="beta-lactamase/transpeptidase-like"/>
    <property type="match status" value="1"/>
</dbReference>
<keyword evidence="5" id="KW-0133">Cell shape</keyword>
<comment type="subcellular location">
    <subcellularLocation>
        <location evidence="1">Membrane</location>
    </subcellularLocation>
</comment>
<comment type="catalytic activity">
    <reaction evidence="9">
        <text>Preferential cleavage: (Ac)2-L-Lys-D-Ala-|-D-Ala. Also transpeptidation of peptidyl-alanyl moieties that are N-acyl substituents of D-alanine.</text>
        <dbReference type="EC" id="3.4.16.4"/>
    </reaction>
</comment>
<comment type="catalytic activity">
    <reaction evidence="10">
        <text>[GlcNAc-(1-&gt;4)-Mur2Ac(oyl-L-Ala-gamma-D-Glu-L-Lys-D-Ala-D-Ala)](n)-di-trans,octa-cis-undecaprenyl diphosphate + beta-D-GlcNAc-(1-&gt;4)-Mur2Ac(oyl-L-Ala-gamma-D-Glu-L-Lys-D-Ala-D-Ala)-di-trans,octa-cis-undecaprenyl diphosphate = [GlcNAc-(1-&gt;4)-Mur2Ac(oyl-L-Ala-gamma-D-Glu-L-Lys-D-Ala-D-Ala)](n+1)-di-trans,octa-cis-undecaprenyl diphosphate + di-trans,octa-cis-undecaprenyl diphosphate + H(+)</text>
        <dbReference type="Rhea" id="RHEA:23708"/>
        <dbReference type="Rhea" id="RHEA-COMP:9602"/>
        <dbReference type="Rhea" id="RHEA-COMP:9603"/>
        <dbReference type="ChEBI" id="CHEBI:15378"/>
        <dbReference type="ChEBI" id="CHEBI:58405"/>
        <dbReference type="ChEBI" id="CHEBI:60033"/>
        <dbReference type="ChEBI" id="CHEBI:78435"/>
        <dbReference type="EC" id="2.4.99.28"/>
    </reaction>
</comment>
<sequence length="136" mass="15665">MPYIRIGIELGFNNIKNFLYKLGANINNNINSFPSISIGSIYLTPIEIAQIYQTLLNNGNRINIYLIKNINNNYNLSIYENKNRKIFNIINKEPFYLTLYSMQKVSEYGTAKILNNEFKNLNIASKTGTTKNLKNS</sequence>
<comment type="caution">
    <text evidence="12">The sequence shown here is derived from an EMBL/GenBank/DDBJ whole genome shotgun (WGS) entry which is preliminary data.</text>
</comment>
<protein>
    <recommendedName>
        <fullName evidence="11">Penicillin-binding protein transpeptidase domain-containing protein</fullName>
    </recommendedName>
</protein>
<organism evidence="12 13">
    <name type="scientific">endosymbiont of Metamasius hemipterus</name>
    <dbReference type="NCBI Taxonomy" id="204627"/>
    <lineage>
        <taxon>Bacteria</taxon>
        <taxon>Pseudomonadati</taxon>
        <taxon>Pseudomonadota</taxon>
        <taxon>Gammaproteobacteria</taxon>
        <taxon>Candidatus Nardonella</taxon>
    </lineage>
</organism>
<dbReference type="InterPro" id="IPR050396">
    <property type="entry name" value="Glycosyltr_51/Transpeptidase"/>
</dbReference>
<dbReference type="Proteomes" id="UP001203831">
    <property type="component" value="Unassembled WGS sequence"/>
</dbReference>
<proteinExistence type="predicted"/>
<evidence type="ECO:0000256" key="10">
    <source>
        <dbReference type="ARBA" id="ARBA00049902"/>
    </source>
</evidence>
<dbReference type="PANTHER" id="PTHR32282:SF11">
    <property type="entry name" value="PENICILLIN-BINDING PROTEIN 1B"/>
    <property type="match status" value="1"/>
</dbReference>
<evidence type="ECO:0000256" key="8">
    <source>
        <dbReference type="ARBA" id="ARBA00023316"/>
    </source>
</evidence>
<dbReference type="EMBL" id="JAKMAI010000001">
    <property type="protein sequence ID" value="MCM0158217.1"/>
    <property type="molecule type" value="Genomic_DNA"/>
</dbReference>
<evidence type="ECO:0000256" key="9">
    <source>
        <dbReference type="ARBA" id="ARBA00034000"/>
    </source>
</evidence>
<keyword evidence="13" id="KW-1185">Reference proteome</keyword>
<gene>
    <name evidence="12" type="ORF">L7J86_00045</name>
</gene>
<keyword evidence="4" id="KW-0808">Transferase</keyword>
<dbReference type="InterPro" id="IPR012338">
    <property type="entry name" value="Beta-lactam/transpept-like"/>
</dbReference>
<evidence type="ECO:0000256" key="1">
    <source>
        <dbReference type="ARBA" id="ARBA00004370"/>
    </source>
</evidence>
<keyword evidence="2" id="KW-1003">Cell membrane</keyword>
<evidence type="ECO:0000256" key="7">
    <source>
        <dbReference type="ARBA" id="ARBA00023136"/>
    </source>
</evidence>
<keyword evidence="8" id="KW-0961">Cell wall biogenesis/degradation</keyword>
<accession>A0ABT0TXD7</accession>
<evidence type="ECO:0000256" key="6">
    <source>
        <dbReference type="ARBA" id="ARBA00022984"/>
    </source>
</evidence>
<dbReference type="Pfam" id="PF00905">
    <property type="entry name" value="Transpeptidase"/>
    <property type="match status" value="1"/>
</dbReference>
<evidence type="ECO:0000256" key="2">
    <source>
        <dbReference type="ARBA" id="ARBA00022475"/>
    </source>
</evidence>